<dbReference type="GO" id="GO:0000976">
    <property type="term" value="F:transcription cis-regulatory region binding"/>
    <property type="evidence" value="ECO:0007669"/>
    <property type="project" value="TreeGrafter"/>
</dbReference>
<dbReference type="Gene3D" id="6.10.250.690">
    <property type="match status" value="1"/>
</dbReference>
<feature type="domain" description="Response regulatory" evidence="8">
    <location>
        <begin position="2"/>
        <end position="116"/>
    </location>
</feature>
<dbReference type="Pfam" id="PF00486">
    <property type="entry name" value="Trans_reg_C"/>
    <property type="match status" value="1"/>
</dbReference>
<dbReference type="Proteomes" id="UP000219621">
    <property type="component" value="Unassembled WGS sequence"/>
</dbReference>
<keyword evidence="4 7" id="KW-0238">DNA-binding</keyword>
<dbReference type="GO" id="GO:0000156">
    <property type="term" value="F:phosphorelay response regulator activity"/>
    <property type="evidence" value="ECO:0007669"/>
    <property type="project" value="TreeGrafter"/>
</dbReference>
<feature type="modified residue" description="4-aspartylphosphate" evidence="6">
    <location>
        <position position="51"/>
    </location>
</feature>
<feature type="DNA-binding region" description="OmpR/PhoB-type" evidence="7">
    <location>
        <begin position="124"/>
        <end position="220"/>
    </location>
</feature>
<dbReference type="GO" id="GO:0006355">
    <property type="term" value="P:regulation of DNA-templated transcription"/>
    <property type="evidence" value="ECO:0007669"/>
    <property type="project" value="InterPro"/>
</dbReference>
<organism evidence="10 11">
    <name type="scientific">Caenispirillum bisanense</name>
    <dbReference type="NCBI Taxonomy" id="414052"/>
    <lineage>
        <taxon>Bacteria</taxon>
        <taxon>Pseudomonadati</taxon>
        <taxon>Pseudomonadota</taxon>
        <taxon>Alphaproteobacteria</taxon>
        <taxon>Rhodospirillales</taxon>
        <taxon>Novispirillaceae</taxon>
        <taxon>Caenispirillum</taxon>
    </lineage>
</organism>
<keyword evidence="3" id="KW-0805">Transcription regulation</keyword>
<dbReference type="GO" id="GO:0032993">
    <property type="term" value="C:protein-DNA complex"/>
    <property type="evidence" value="ECO:0007669"/>
    <property type="project" value="TreeGrafter"/>
</dbReference>
<evidence type="ECO:0000256" key="4">
    <source>
        <dbReference type="ARBA" id="ARBA00023125"/>
    </source>
</evidence>
<dbReference type="SMART" id="SM00448">
    <property type="entry name" value="REC"/>
    <property type="match status" value="1"/>
</dbReference>
<evidence type="ECO:0000256" key="1">
    <source>
        <dbReference type="ARBA" id="ARBA00022553"/>
    </source>
</evidence>
<evidence type="ECO:0000256" key="2">
    <source>
        <dbReference type="ARBA" id="ARBA00023012"/>
    </source>
</evidence>
<gene>
    <name evidence="10" type="ORF">SAMN05421508_106184</name>
</gene>
<reference evidence="11" key="1">
    <citation type="submission" date="2017-09" db="EMBL/GenBank/DDBJ databases">
        <authorList>
            <person name="Varghese N."/>
            <person name="Submissions S."/>
        </authorList>
    </citation>
    <scope>NUCLEOTIDE SEQUENCE [LARGE SCALE GENOMIC DNA]</scope>
    <source>
        <strain evidence="11">USBA 140</strain>
    </source>
</reference>
<protein>
    <submittedName>
        <fullName evidence="10">Two-component system, OmpR family, response regulator</fullName>
    </submittedName>
</protein>
<dbReference type="PANTHER" id="PTHR48111:SF67">
    <property type="entry name" value="TRANSCRIPTIONAL REGULATORY PROTEIN TCTD"/>
    <property type="match status" value="1"/>
</dbReference>
<evidence type="ECO:0000313" key="10">
    <source>
        <dbReference type="EMBL" id="SOD96965.1"/>
    </source>
</evidence>
<dbReference type="SUPFAM" id="SSF52172">
    <property type="entry name" value="CheY-like"/>
    <property type="match status" value="1"/>
</dbReference>
<dbReference type="Pfam" id="PF00072">
    <property type="entry name" value="Response_reg"/>
    <property type="match status" value="1"/>
</dbReference>
<dbReference type="Gene3D" id="3.40.50.2300">
    <property type="match status" value="1"/>
</dbReference>
<dbReference type="AlphaFoldDB" id="A0A286GN38"/>
<dbReference type="InterPro" id="IPR011006">
    <property type="entry name" value="CheY-like_superfamily"/>
</dbReference>
<evidence type="ECO:0000313" key="11">
    <source>
        <dbReference type="Proteomes" id="UP000219621"/>
    </source>
</evidence>
<proteinExistence type="predicted"/>
<evidence type="ECO:0000259" key="9">
    <source>
        <dbReference type="PROSITE" id="PS51755"/>
    </source>
</evidence>
<evidence type="ECO:0000256" key="7">
    <source>
        <dbReference type="PROSITE-ProRule" id="PRU01091"/>
    </source>
</evidence>
<keyword evidence="5" id="KW-0804">Transcription</keyword>
<sequence length="221" mass="24219">MRILVVEDNPELAATLEQLLRGLGHAVDTVEDGDGADAVLAAEDFDLVVLDLGLPGLDGLEVLKRLRHRRDQTAVLVLTARGALDDRVKGLDLGADDYLTKPFDVAELEARVRALLRRRIGAQGGIVTVGPLAFDVGRRRATLHGEPLDLPRRELDLLEALVVRGERVVSKRELADGISSLDEPLTESAVELYMSRLRRKLEPAGLRIRSLRGLGYMLEAP</sequence>
<evidence type="ECO:0000256" key="6">
    <source>
        <dbReference type="PROSITE-ProRule" id="PRU00169"/>
    </source>
</evidence>
<evidence type="ECO:0000256" key="3">
    <source>
        <dbReference type="ARBA" id="ARBA00023015"/>
    </source>
</evidence>
<dbReference type="InterPro" id="IPR039420">
    <property type="entry name" value="WalR-like"/>
</dbReference>
<dbReference type="RefSeq" id="WP_097279950.1">
    <property type="nucleotide sequence ID" value="NZ_OCNJ01000006.1"/>
</dbReference>
<dbReference type="CDD" id="cd00383">
    <property type="entry name" value="trans_reg_C"/>
    <property type="match status" value="1"/>
</dbReference>
<dbReference type="PANTHER" id="PTHR48111">
    <property type="entry name" value="REGULATOR OF RPOS"/>
    <property type="match status" value="1"/>
</dbReference>
<accession>A0A286GN38</accession>
<evidence type="ECO:0000256" key="5">
    <source>
        <dbReference type="ARBA" id="ARBA00023163"/>
    </source>
</evidence>
<dbReference type="FunFam" id="3.40.50.2300:FF:000002">
    <property type="entry name" value="DNA-binding response regulator PhoP"/>
    <property type="match status" value="1"/>
</dbReference>
<dbReference type="InterPro" id="IPR001867">
    <property type="entry name" value="OmpR/PhoB-type_DNA-bd"/>
</dbReference>
<dbReference type="EMBL" id="OCNJ01000006">
    <property type="protein sequence ID" value="SOD96965.1"/>
    <property type="molecule type" value="Genomic_DNA"/>
</dbReference>
<dbReference type="Gene3D" id="1.10.10.10">
    <property type="entry name" value="Winged helix-like DNA-binding domain superfamily/Winged helix DNA-binding domain"/>
    <property type="match status" value="1"/>
</dbReference>
<dbReference type="PROSITE" id="PS50110">
    <property type="entry name" value="RESPONSE_REGULATORY"/>
    <property type="match status" value="1"/>
</dbReference>
<dbReference type="InterPro" id="IPR036388">
    <property type="entry name" value="WH-like_DNA-bd_sf"/>
</dbReference>
<keyword evidence="11" id="KW-1185">Reference proteome</keyword>
<keyword evidence="2" id="KW-0902">Two-component regulatory system</keyword>
<dbReference type="GO" id="GO:0005829">
    <property type="term" value="C:cytosol"/>
    <property type="evidence" value="ECO:0007669"/>
    <property type="project" value="TreeGrafter"/>
</dbReference>
<dbReference type="OrthoDB" id="9802426at2"/>
<evidence type="ECO:0000259" key="8">
    <source>
        <dbReference type="PROSITE" id="PS50110"/>
    </source>
</evidence>
<dbReference type="SMART" id="SM00862">
    <property type="entry name" value="Trans_reg_C"/>
    <property type="match status" value="1"/>
</dbReference>
<dbReference type="InterPro" id="IPR001789">
    <property type="entry name" value="Sig_transdc_resp-reg_receiver"/>
</dbReference>
<dbReference type="PROSITE" id="PS51755">
    <property type="entry name" value="OMPR_PHOB"/>
    <property type="match status" value="1"/>
</dbReference>
<keyword evidence="1 6" id="KW-0597">Phosphoprotein</keyword>
<feature type="domain" description="OmpR/PhoB-type" evidence="9">
    <location>
        <begin position="124"/>
        <end position="220"/>
    </location>
</feature>
<name>A0A286GN38_9PROT</name>